<dbReference type="InterPro" id="IPR029063">
    <property type="entry name" value="SAM-dependent_MTases_sf"/>
</dbReference>
<gene>
    <name evidence="4" type="ORF">GCM10011416_17110</name>
</gene>
<keyword evidence="5" id="KW-1185">Reference proteome</keyword>
<evidence type="ECO:0000256" key="1">
    <source>
        <dbReference type="ARBA" id="ARBA00022603"/>
    </source>
</evidence>
<dbReference type="GO" id="GO:0008168">
    <property type="term" value="F:methyltransferase activity"/>
    <property type="evidence" value="ECO:0007669"/>
    <property type="project" value="UniProtKB-KW"/>
</dbReference>
<dbReference type="Proteomes" id="UP000633278">
    <property type="component" value="Unassembled WGS sequence"/>
</dbReference>
<dbReference type="GO" id="GO:0032259">
    <property type="term" value="P:methylation"/>
    <property type="evidence" value="ECO:0007669"/>
    <property type="project" value="UniProtKB-KW"/>
</dbReference>
<keyword evidence="1 4" id="KW-0489">Methyltransferase</keyword>
<reference evidence="4" key="2">
    <citation type="submission" date="2020-09" db="EMBL/GenBank/DDBJ databases">
        <authorList>
            <person name="Sun Q."/>
            <person name="Zhou Y."/>
        </authorList>
    </citation>
    <scope>NUCLEOTIDE SEQUENCE</scope>
    <source>
        <strain evidence="4">CGMCC 1.15763</strain>
    </source>
</reference>
<dbReference type="PANTHER" id="PTHR43861">
    <property type="entry name" value="TRANS-ACONITATE 2-METHYLTRANSFERASE-RELATED"/>
    <property type="match status" value="1"/>
</dbReference>
<dbReference type="SUPFAM" id="SSF53335">
    <property type="entry name" value="S-adenosyl-L-methionine-dependent methyltransferases"/>
    <property type="match status" value="1"/>
</dbReference>
<organism evidence="4 5">
    <name type="scientific">Polaribacter pacificus</name>
    <dbReference type="NCBI Taxonomy" id="1775173"/>
    <lineage>
        <taxon>Bacteria</taxon>
        <taxon>Pseudomonadati</taxon>
        <taxon>Bacteroidota</taxon>
        <taxon>Flavobacteriia</taxon>
        <taxon>Flavobacteriales</taxon>
        <taxon>Flavobacteriaceae</taxon>
    </lineage>
</organism>
<sequence length="242" mass="28588">MNTQKDWFTSWFDTPYYHILYKHRDDSDAELFMENITKELQLKNTSEILDIPCGKGRHAVYLNTLGYKVVGADLSSNSINFAKQFENEVLKFEVWDMRTPFNQKFDAIFNLFTSFGYFEDDQEDISILKNFKKGLKENGILVMDFLNVSYVKEHLIEKEIKTVEGIDFHITRKIENGFIIKEIHFFADDENHSYIEKVKYLDKDKFVNYFENAGFNINQVFGSYQLEDFDPSSSKRLIFVLS</sequence>
<evidence type="ECO:0000259" key="3">
    <source>
        <dbReference type="Pfam" id="PF13649"/>
    </source>
</evidence>
<reference evidence="4" key="1">
    <citation type="journal article" date="2014" name="Int. J. Syst. Evol. Microbiol.">
        <title>Complete genome sequence of Corynebacterium casei LMG S-19264T (=DSM 44701T), isolated from a smear-ripened cheese.</title>
        <authorList>
            <consortium name="US DOE Joint Genome Institute (JGI-PGF)"/>
            <person name="Walter F."/>
            <person name="Albersmeier A."/>
            <person name="Kalinowski J."/>
            <person name="Ruckert C."/>
        </authorList>
    </citation>
    <scope>NUCLEOTIDE SEQUENCE</scope>
    <source>
        <strain evidence="4">CGMCC 1.15763</strain>
    </source>
</reference>
<dbReference type="PANTHER" id="PTHR43861:SF1">
    <property type="entry name" value="TRANS-ACONITATE 2-METHYLTRANSFERASE"/>
    <property type="match status" value="1"/>
</dbReference>
<dbReference type="RefSeq" id="WP_229664930.1">
    <property type="nucleotide sequence ID" value="NZ_BMJW01000002.1"/>
</dbReference>
<dbReference type="EMBL" id="BMJW01000002">
    <property type="protein sequence ID" value="GGG99376.1"/>
    <property type="molecule type" value="Genomic_DNA"/>
</dbReference>
<evidence type="ECO:0000313" key="5">
    <source>
        <dbReference type="Proteomes" id="UP000633278"/>
    </source>
</evidence>
<dbReference type="Gene3D" id="2.20.25.110">
    <property type="entry name" value="S-adenosyl-L-methionine-dependent methyltransferases"/>
    <property type="match status" value="1"/>
</dbReference>
<evidence type="ECO:0000313" key="4">
    <source>
        <dbReference type="EMBL" id="GGG99376.1"/>
    </source>
</evidence>
<evidence type="ECO:0000256" key="2">
    <source>
        <dbReference type="ARBA" id="ARBA00022679"/>
    </source>
</evidence>
<protein>
    <submittedName>
        <fullName evidence="4">Methyltransferase</fullName>
    </submittedName>
</protein>
<name>A0A917HZC7_9FLAO</name>
<keyword evidence="2" id="KW-0808">Transferase</keyword>
<dbReference type="Pfam" id="PF13649">
    <property type="entry name" value="Methyltransf_25"/>
    <property type="match status" value="1"/>
</dbReference>
<dbReference type="CDD" id="cd02440">
    <property type="entry name" value="AdoMet_MTases"/>
    <property type="match status" value="1"/>
</dbReference>
<accession>A0A917HZC7</accession>
<comment type="caution">
    <text evidence="4">The sequence shown here is derived from an EMBL/GenBank/DDBJ whole genome shotgun (WGS) entry which is preliminary data.</text>
</comment>
<dbReference type="Gene3D" id="3.40.50.150">
    <property type="entry name" value="Vaccinia Virus protein VP39"/>
    <property type="match status" value="1"/>
</dbReference>
<dbReference type="AlphaFoldDB" id="A0A917HZC7"/>
<proteinExistence type="predicted"/>
<feature type="domain" description="Methyltransferase" evidence="3">
    <location>
        <begin position="48"/>
        <end position="139"/>
    </location>
</feature>
<dbReference type="InterPro" id="IPR041698">
    <property type="entry name" value="Methyltransf_25"/>
</dbReference>